<evidence type="ECO:0000313" key="4">
    <source>
        <dbReference type="Proteomes" id="UP000034022"/>
    </source>
</evidence>
<comment type="caution">
    <text evidence="3">The sequence shown here is derived from an EMBL/GenBank/DDBJ whole genome shotgun (WGS) entry which is preliminary data.</text>
</comment>
<feature type="transmembrane region" description="Helical" evidence="1">
    <location>
        <begin position="12"/>
        <end position="37"/>
    </location>
</feature>
<dbReference type="Proteomes" id="UP000034022">
    <property type="component" value="Unassembled WGS sequence"/>
</dbReference>
<evidence type="ECO:0000313" key="3">
    <source>
        <dbReference type="EMBL" id="KKQ70011.1"/>
    </source>
</evidence>
<feature type="transmembrane region" description="Helical" evidence="1">
    <location>
        <begin position="96"/>
        <end position="117"/>
    </location>
</feature>
<feature type="transmembrane region" description="Helical" evidence="1">
    <location>
        <begin position="57"/>
        <end position="75"/>
    </location>
</feature>
<evidence type="ECO:0000259" key="2">
    <source>
        <dbReference type="Pfam" id="PF18920"/>
    </source>
</evidence>
<sequence>METQQNNSAKFAFFYMLSLVALIFMSQAAGMIIFQIINKNISDVINQNSGNYSPESLKYAISALLISAPIYFLTMRQISRSLYSGILDKDSGIRKWLSYFILFVSSVVMIVWLIMTINNFLDGELSLKFILKSITALVISGSIFSFYFYDSKREVIVNTKDKVIAIYLYSALAVVIAVFVASLFFVESPTETRNRKIDNAVLEDFNSIDGAINSYFLDKKTLPADLDVLKEDYPYITDKELAHPSTNEPYRYNVVEDKKYELCSTFLSDNTGDDSLENYYKDRWPHALGEQCLKQKIAGDALLEQKMYR</sequence>
<name>A0A0G0MYM2_9BACT</name>
<keyword evidence="1" id="KW-0812">Transmembrane</keyword>
<gene>
    <name evidence="3" type="ORF">US91_C0007G0021</name>
</gene>
<evidence type="ECO:0000256" key="1">
    <source>
        <dbReference type="SAM" id="Phobius"/>
    </source>
</evidence>
<dbReference type="EMBL" id="LBUU01000007">
    <property type="protein sequence ID" value="KKQ70011.1"/>
    <property type="molecule type" value="Genomic_DNA"/>
</dbReference>
<dbReference type="Pfam" id="PF18920">
    <property type="entry name" value="DUF5671"/>
    <property type="match status" value="1"/>
</dbReference>
<dbReference type="AlphaFoldDB" id="A0A0G0MYM2"/>
<proteinExistence type="predicted"/>
<keyword evidence="1" id="KW-1133">Transmembrane helix</keyword>
<keyword evidence="1" id="KW-0472">Membrane</keyword>
<feature type="transmembrane region" description="Helical" evidence="1">
    <location>
        <begin position="164"/>
        <end position="186"/>
    </location>
</feature>
<accession>A0A0G0MYM2</accession>
<protein>
    <recommendedName>
        <fullName evidence="2">DUF5671 domain-containing protein</fullName>
    </recommendedName>
</protein>
<feature type="domain" description="DUF5671" evidence="2">
    <location>
        <begin position="12"/>
        <end position="143"/>
    </location>
</feature>
<feature type="transmembrane region" description="Helical" evidence="1">
    <location>
        <begin position="129"/>
        <end position="149"/>
    </location>
</feature>
<reference evidence="3 4" key="1">
    <citation type="journal article" date="2015" name="Nature">
        <title>rRNA introns, odd ribosomes, and small enigmatic genomes across a large radiation of phyla.</title>
        <authorList>
            <person name="Brown C.T."/>
            <person name="Hug L.A."/>
            <person name="Thomas B.C."/>
            <person name="Sharon I."/>
            <person name="Castelle C.J."/>
            <person name="Singh A."/>
            <person name="Wilkins M.J."/>
            <person name="Williams K.H."/>
            <person name="Banfield J.F."/>
        </authorList>
    </citation>
    <scope>NUCLEOTIDE SEQUENCE [LARGE SCALE GENOMIC DNA]</scope>
</reference>
<dbReference type="InterPro" id="IPR043728">
    <property type="entry name" value="DUF5671"/>
</dbReference>
<organism evidence="3 4">
    <name type="scientific">Candidatus Falkowbacteria bacterium GW2011_GWE1_38_31</name>
    <dbReference type="NCBI Taxonomy" id="1618638"/>
    <lineage>
        <taxon>Bacteria</taxon>
        <taxon>Candidatus Falkowiibacteriota</taxon>
    </lineage>
</organism>